<feature type="region of interest" description="Disordered" evidence="1">
    <location>
        <begin position="1"/>
        <end position="112"/>
    </location>
</feature>
<reference evidence="2 3" key="1">
    <citation type="submission" date="2015-01" db="EMBL/GenBank/DDBJ databases">
        <title>Evolution of Trichinella species and genotypes.</title>
        <authorList>
            <person name="Korhonen P.K."/>
            <person name="Edoardo P."/>
            <person name="Giuseppe L.R."/>
            <person name="Gasser R.B."/>
        </authorList>
    </citation>
    <scope>NUCLEOTIDE SEQUENCE [LARGE SCALE GENOMIC DNA]</scope>
    <source>
        <strain evidence="2">ISS13</strain>
    </source>
</reference>
<sequence>MVTRGQKKKMGMPVEQSRHEECRAETNRAMATSTGRRRMALKTTGKEECAQATRRAHGDGPSPGHCTLNRPSPSTTPATRRSTPTSPRTPPVSKRGARTKLPSTPDEVTPST</sequence>
<feature type="compositionally biased region" description="Basic residues" evidence="1">
    <location>
        <begin position="1"/>
        <end position="10"/>
    </location>
</feature>
<dbReference type="AlphaFoldDB" id="A0A0V1DMP7"/>
<accession>A0A0V1DMP7</accession>
<gene>
    <name evidence="2" type="ORF">T4A_12121</name>
</gene>
<feature type="compositionally biased region" description="Basic and acidic residues" evidence="1">
    <location>
        <begin position="16"/>
        <end position="26"/>
    </location>
</feature>
<dbReference type="EMBL" id="JYDR01001798">
    <property type="protein sequence ID" value="KRY62855.1"/>
    <property type="molecule type" value="Genomic_DNA"/>
</dbReference>
<feature type="non-terminal residue" evidence="2">
    <location>
        <position position="112"/>
    </location>
</feature>
<evidence type="ECO:0000256" key="1">
    <source>
        <dbReference type="SAM" id="MobiDB-lite"/>
    </source>
</evidence>
<evidence type="ECO:0000313" key="2">
    <source>
        <dbReference type="EMBL" id="KRY62855.1"/>
    </source>
</evidence>
<evidence type="ECO:0000313" key="3">
    <source>
        <dbReference type="Proteomes" id="UP000054632"/>
    </source>
</evidence>
<organism evidence="2 3">
    <name type="scientific">Trichinella pseudospiralis</name>
    <name type="common">Parasitic roundworm</name>
    <dbReference type="NCBI Taxonomy" id="6337"/>
    <lineage>
        <taxon>Eukaryota</taxon>
        <taxon>Metazoa</taxon>
        <taxon>Ecdysozoa</taxon>
        <taxon>Nematoda</taxon>
        <taxon>Enoplea</taxon>
        <taxon>Dorylaimia</taxon>
        <taxon>Trichinellida</taxon>
        <taxon>Trichinellidae</taxon>
        <taxon>Trichinella</taxon>
    </lineage>
</organism>
<proteinExistence type="predicted"/>
<dbReference type="Proteomes" id="UP000054632">
    <property type="component" value="Unassembled WGS sequence"/>
</dbReference>
<feature type="compositionally biased region" description="Low complexity" evidence="1">
    <location>
        <begin position="70"/>
        <end position="86"/>
    </location>
</feature>
<name>A0A0V1DMP7_TRIPS</name>
<protein>
    <submittedName>
        <fullName evidence="2">Uncharacterized protein</fullName>
    </submittedName>
</protein>
<comment type="caution">
    <text evidence="2">The sequence shown here is derived from an EMBL/GenBank/DDBJ whole genome shotgun (WGS) entry which is preliminary data.</text>
</comment>